<reference evidence="3 4" key="1">
    <citation type="submission" date="2024-03" db="EMBL/GenBank/DDBJ databases">
        <title>Human intestinal bacterial collection.</title>
        <authorList>
            <person name="Pauvert C."/>
            <person name="Hitch T.C.A."/>
            <person name="Clavel T."/>
        </authorList>
    </citation>
    <scope>NUCLEOTIDE SEQUENCE [LARGE SCALE GENOMIC DNA]</scope>
    <source>
        <strain evidence="3 4">CLA-AP-H29</strain>
    </source>
</reference>
<dbReference type="NCBIfam" id="NF033542">
    <property type="entry name" value="transpos_IS110"/>
    <property type="match status" value="1"/>
</dbReference>
<dbReference type="InterPro" id="IPR002525">
    <property type="entry name" value="Transp_IS110-like_N"/>
</dbReference>
<evidence type="ECO:0000259" key="1">
    <source>
        <dbReference type="Pfam" id="PF01548"/>
    </source>
</evidence>
<dbReference type="Pfam" id="PF01548">
    <property type="entry name" value="DEDD_Tnp_IS110"/>
    <property type="match status" value="1"/>
</dbReference>
<dbReference type="InterPro" id="IPR003346">
    <property type="entry name" value="Transposase_20"/>
</dbReference>
<dbReference type="PANTHER" id="PTHR33055">
    <property type="entry name" value="TRANSPOSASE FOR INSERTION SEQUENCE ELEMENT IS1111A"/>
    <property type="match status" value="1"/>
</dbReference>
<dbReference type="Proteomes" id="UP001464378">
    <property type="component" value="Unassembled WGS sequence"/>
</dbReference>
<keyword evidence="4" id="KW-1185">Reference proteome</keyword>
<protein>
    <submittedName>
        <fullName evidence="3">IS110 family transposase</fullName>
    </submittedName>
</protein>
<dbReference type="RefSeq" id="WP_349232762.1">
    <property type="nucleotide sequence ID" value="NZ_JBBMFK010000059.1"/>
</dbReference>
<name>A0ABV1ECV6_9FIRM</name>
<accession>A0ABV1ECV6</accession>
<proteinExistence type="predicted"/>
<dbReference type="PANTHER" id="PTHR33055:SF15">
    <property type="entry name" value="TRANSPOSASE-RELATED"/>
    <property type="match status" value="1"/>
</dbReference>
<feature type="domain" description="Transposase IS110-like N-terminal" evidence="1">
    <location>
        <begin position="10"/>
        <end position="159"/>
    </location>
</feature>
<dbReference type="Pfam" id="PF02371">
    <property type="entry name" value="Transposase_20"/>
    <property type="match status" value="1"/>
</dbReference>
<evidence type="ECO:0000313" key="4">
    <source>
        <dbReference type="Proteomes" id="UP001464378"/>
    </source>
</evidence>
<evidence type="ECO:0000259" key="2">
    <source>
        <dbReference type="Pfam" id="PF02371"/>
    </source>
</evidence>
<organism evidence="3 4">
    <name type="scientific">Pseudoflavonifractor intestinihominis</name>
    <dbReference type="NCBI Taxonomy" id="3133171"/>
    <lineage>
        <taxon>Bacteria</taxon>
        <taxon>Bacillati</taxon>
        <taxon>Bacillota</taxon>
        <taxon>Clostridia</taxon>
        <taxon>Eubacteriales</taxon>
        <taxon>Oscillospiraceae</taxon>
        <taxon>Pseudoflavonifractor</taxon>
    </lineage>
</organism>
<gene>
    <name evidence="3" type="ORF">WMO64_16990</name>
</gene>
<evidence type="ECO:0000313" key="3">
    <source>
        <dbReference type="EMBL" id="MEQ2445145.1"/>
    </source>
</evidence>
<comment type="caution">
    <text evidence="3">The sequence shown here is derived from an EMBL/GenBank/DDBJ whole genome shotgun (WGS) entry which is preliminary data.</text>
</comment>
<sequence>MQDILTCAMGLDIHRDVIVACLAKGELGTDPEIEIRSFSTLIPEMWKLRDWVLEAECRYVAMESTGIYWQPIYEMLEPCFDGQISILVVNARHMKNVPGRKTDMRDAQWIATLLRAGLLKGSFIPDKTFRELRHLTRYRKSIVRDITAQKNRIDKFLQSSGFRFTAFLSDAFGASGRNIIRHLMEYGNISREALDRCLKTQTRKRIDEILIALNGSLSEHQRGFLRMIFGHLEALEQHRHTVEDAITKEITKHEEALSLLCSIPGIDVTAAAAIIAEIGTDMSAFPDSQHICSWAGLSPGNNESAGKRKSAHINKGNPYLKSMLCEVGWVISGKRSLYLSGWYWRIKQRKGAKRATIALARKLLALIYTMLKTGSPYNEDCFEIRRKQSERKRASRMVNELQKLGYFVVAPG</sequence>
<dbReference type="EMBL" id="JBBMFK010000059">
    <property type="protein sequence ID" value="MEQ2445145.1"/>
    <property type="molecule type" value="Genomic_DNA"/>
</dbReference>
<feature type="domain" description="Transposase IS116/IS110/IS902 C-terminal" evidence="2">
    <location>
        <begin position="258"/>
        <end position="332"/>
    </location>
</feature>
<dbReference type="InterPro" id="IPR047650">
    <property type="entry name" value="Transpos_IS110"/>
</dbReference>